<gene>
    <name evidence="2" type="ORF">RM519_11375</name>
</gene>
<proteinExistence type="predicted"/>
<evidence type="ECO:0000313" key="3">
    <source>
        <dbReference type="Proteomes" id="UP001252186"/>
    </source>
</evidence>
<dbReference type="InterPro" id="IPR036761">
    <property type="entry name" value="TTHA0802/YceI-like_sf"/>
</dbReference>
<keyword evidence="3" id="KW-1185">Reference proteome</keyword>
<dbReference type="RefSeq" id="WP_311593936.1">
    <property type="nucleotide sequence ID" value="NZ_JAVRHV010000006.1"/>
</dbReference>
<accession>A0ABU2Y6M5</accession>
<evidence type="ECO:0000313" key="2">
    <source>
        <dbReference type="EMBL" id="MDT0553849.1"/>
    </source>
</evidence>
<dbReference type="SUPFAM" id="SSF101874">
    <property type="entry name" value="YceI-like"/>
    <property type="match status" value="1"/>
</dbReference>
<evidence type="ECO:0000259" key="1">
    <source>
        <dbReference type="Pfam" id="PF04264"/>
    </source>
</evidence>
<organism evidence="2 3">
    <name type="scientific">Urechidicola vernalis</name>
    <dbReference type="NCBI Taxonomy" id="3075600"/>
    <lineage>
        <taxon>Bacteria</taxon>
        <taxon>Pseudomonadati</taxon>
        <taxon>Bacteroidota</taxon>
        <taxon>Flavobacteriia</taxon>
        <taxon>Flavobacteriales</taxon>
        <taxon>Flavobacteriaceae</taxon>
        <taxon>Urechidicola</taxon>
    </lineage>
</organism>
<dbReference type="Gene3D" id="2.40.128.110">
    <property type="entry name" value="Lipid/polyisoprenoid-binding, YceI-like"/>
    <property type="match status" value="1"/>
</dbReference>
<reference evidence="2 3" key="1">
    <citation type="submission" date="2023-09" db="EMBL/GenBank/DDBJ databases">
        <authorList>
            <person name="Rey-Velasco X."/>
        </authorList>
    </citation>
    <scope>NUCLEOTIDE SEQUENCE [LARGE SCALE GENOMIC DNA]</scope>
    <source>
        <strain evidence="2 3">P050</strain>
    </source>
</reference>
<feature type="domain" description="Lipid/polyisoprenoid-binding YceI-like" evidence="1">
    <location>
        <begin position="31"/>
        <end position="175"/>
    </location>
</feature>
<name>A0ABU2Y6M5_9FLAO</name>
<dbReference type="Proteomes" id="UP001252186">
    <property type="component" value="Unassembled WGS sequence"/>
</dbReference>
<dbReference type="Pfam" id="PF04264">
    <property type="entry name" value="YceI"/>
    <property type="match status" value="1"/>
</dbReference>
<sequence length="182" mass="20641">MRVIFILTCLILISKTANSQKYFTKSGAIEFEASVPSFEEVNAKNKTVTAIMNVETGELAALALVKAFRFKIALMEEHFNENYAESSKFPKTTLKGVIQNFKLNELTKNRKQFYIEGEISFHGKTKKVLIESYISLDNSQIIISSEFILNPEDFDIELAKVVRNKVADEVIVSTNFIMALKK</sequence>
<dbReference type="InterPro" id="IPR007372">
    <property type="entry name" value="Lipid/polyisoprenoid-bd_YceI"/>
</dbReference>
<comment type="caution">
    <text evidence="2">The sequence shown here is derived from an EMBL/GenBank/DDBJ whole genome shotgun (WGS) entry which is preliminary data.</text>
</comment>
<dbReference type="EMBL" id="JAVRHV010000006">
    <property type="protein sequence ID" value="MDT0553849.1"/>
    <property type="molecule type" value="Genomic_DNA"/>
</dbReference>
<protein>
    <submittedName>
        <fullName evidence="2">YceI family protein</fullName>
    </submittedName>
</protein>